<dbReference type="Pfam" id="PF07250">
    <property type="entry name" value="Glyoxal_oxid_N"/>
    <property type="match status" value="1"/>
</dbReference>
<proteinExistence type="predicted"/>
<dbReference type="AlphaFoldDB" id="A0A1Q3DC32"/>
<dbReference type="InParanoid" id="A0A1Q3DC32"/>
<name>A0A1Q3DC32_CEPFO</name>
<dbReference type="Proteomes" id="UP000187406">
    <property type="component" value="Unassembled WGS sequence"/>
</dbReference>
<dbReference type="EMBL" id="BDDD01005897">
    <property type="protein sequence ID" value="GAV90010.1"/>
    <property type="molecule type" value="Genomic_DNA"/>
</dbReference>
<comment type="caution">
    <text evidence="2">The sequence shown here is derived from an EMBL/GenBank/DDBJ whole genome shotgun (WGS) entry which is preliminary data.</text>
</comment>
<dbReference type="OrthoDB" id="2019572at2759"/>
<keyword evidence="3" id="KW-1185">Reference proteome</keyword>
<evidence type="ECO:0000259" key="1">
    <source>
        <dbReference type="Pfam" id="PF07250"/>
    </source>
</evidence>
<evidence type="ECO:0000313" key="2">
    <source>
        <dbReference type="EMBL" id="GAV90010.1"/>
    </source>
</evidence>
<evidence type="ECO:0000313" key="3">
    <source>
        <dbReference type="Proteomes" id="UP000187406"/>
    </source>
</evidence>
<dbReference type="InterPro" id="IPR009880">
    <property type="entry name" value="Glyoxal_oxidase_N"/>
</dbReference>
<sequence length="91" mass="10142">MSVLFPVKLKPPTDKLSPMHKCSIVCGGSTHDALYLAETNRIYVNALDDCNRLSITDANPTRLTEKMPSPRIFAICQGIPSKVIWVQLKSR</sequence>
<reference evidence="3" key="1">
    <citation type="submission" date="2016-04" db="EMBL/GenBank/DDBJ databases">
        <title>Cephalotus genome sequencing.</title>
        <authorList>
            <person name="Fukushima K."/>
            <person name="Hasebe M."/>
            <person name="Fang X."/>
        </authorList>
    </citation>
    <scope>NUCLEOTIDE SEQUENCE [LARGE SCALE GENOMIC DNA]</scope>
    <source>
        <strain evidence="3">cv. St1</strain>
    </source>
</reference>
<protein>
    <recommendedName>
        <fullName evidence="1">Glyoxal oxidase N-terminal domain-containing protein</fullName>
    </recommendedName>
</protein>
<accession>A0A1Q3DC32</accession>
<organism evidence="2 3">
    <name type="scientific">Cephalotus follicularis</name>
    <name type="common">Albany pitcher plant</name>
    <dbReference type="NCBI Taxonomy" id="3775"/>
    <lineage>
        <taxon>Eukaryota</taxon>
        <taxon>Viridiplantae</taxon>
        <taxon>Streptophyta</taxon>
        <taxon>Embryophyta</taxon>
        <taxon>Tracheophyta</taxon>
        <taxon>Spermatophyta</taxon>
        <taxon>Magnoliopsida</taxon>
        <taxon>eudicotyledons</taxon>
        <taxon>Gunneridae</taxon>
        <taxon>Pentapetalae</taxon>
        <taxon>rosids</taxon>
        <taxon>fabids</taxon>
        <taxon>Oxalidales</taxon>
        <taxon>Cephalotaceae</taxon>
        <taxon>Cephalotus</taxon>
    </lineage>
</organism>
<feature type="domain" description="Glyoxal oxidase N-terminal" evidence="1">
    <location>
        <begin position="1"/>
        <end position="74"/>
    </location>
</feature>
<gene>
    <name evidence="2" type="ORF">CFOL_v3_33419</name>
</gene>